<name>A0A443ISP5_9RHOB</name>
<evidence type="ECO:0000256" key="2">
    <source>
        <dbReference type="ARBA" id="ARBA00005791"/>
    </source>
</evidence>
<organism evidence="4 5">
    <name type="scientific">Paenirhodobacter populi</name>
    <dbReference type="NCBI Taxonomy" id="2306993"/>
    <lineage>
        <taxon>Bacteria</taxon>
        <taxon>Pseudomonadati</taxon>
        <taxon>Pseudomonadota</taxon>
        <taxon>Alphaproteobacteria</taxon>
        <taxon>Rhodobacterales</taxon>
        <taxon>Rhodobacter group</taxon>
        <taxon>Paenirhodobacter</taxon>
    </lineage>
</organism>
<dbReference type="AlphaFoldDB" id="A0A443ISP5"/>
<evidence type="ECO:0000313" key="4">
    <source>
        <dbReference type="EMBL" id="RWR09940.1"/>
    </source>
</evidence>
<dbReference type="InterPro" id="IPR013766">
    <property type="entry name" value="Thioredoxin_domain"/>
</dbReference>
<dbReference type="PANTHER" id="PTHR13887:SF55">
    <property type="entry name" value="SLR0313 PROTEIN"/>
    <property type="match status" value="1"/>
</dbReference>
<reference evidence="4 5" key="1">
    <citation type="submission" date="2019-01" db="EMBL/GenBank/DDBJ databases">
        <title>Sinorhodobacter populi sp. nov. isolated from the symptomatic bark tissue of Populus euramericana canker.</title>
        <authorList>
            <person name="Xu G."/>
        </authorList>
    </citation>
    <scope>NUCLEOTIDE SEQUENCE [LARGE SCALE GENOMIC DNA]</scope>
    <source>
        <strain evidence="4 5">2D-5</strain>
    </source>
</reference>
<keyword evidence="5" id="KW-1185">Reference proteome</keyword>
<proteinExistence type="inferred from homology"/>
<dbReference type="RefSeq" id="WP_128270073.1">
    <property type="nucleotide sequence ID" value="NZ_SAUW01000013.1"/>
</dbReference>
<evidence type="ECO:0000259" key="3">
    <source>
        <dbReference type="PROSITE" id="PS51352"/>
    </source>
</evidence>
<comment type="caution">
    <text evidence="4">The sequence shown here is derived from an EMBL/GenBank/DDBJ whole genome shotgun (WGS) entry which is preliminary data.</text>
</comment>
<dbReference type="Pfam" id="PF13462">
    <property type="entry name" value="Thioredoxin_4"/>
    <property type="match status" value="1"/>
</dbReference>
<evidence type="ECO:0000256" key="1">
    <source>
        <dbReference type="ARBA" id="ARBA00003565"/>
    </source>
</evidence>
<dbReference type="InterPro" id="IPR012336">
    <property type="entry name" value="Thioredoxin-like_fold"/>
</dbReference>
<feature type="domain" description="Thioredoxin" evidence="3">
    <location>
        <begin position="1"/>
        <end position="171"/>
    </location>
</feature>
<protein>
    <submittedName>
        <fullName evidence="4">DsbA family protein</fullName>
    </submittedName>
</protein>
<dbReference type="EMBL" id="SAUW01000013">
    <property type="protein sequence ID" value="RWR09940.1"/>
    <property type="molecule type" value="Genomic_DNA"/>
</dbReference>
<dbReference type="Proteomes" id="UP000285710">
    <property type="component" value="Unassembled WGS sequence"/>
</dbReference>
<evidence type="ECO:0000313" key="5">
    <source>
        <dbReference type="Proteomes" id="UP000285710"/>
    </source>
</evidence>
<dbReference type="PROSITE" id="PS51352">
    <property type="entry name" value="THIOREDOXIN_2"/>
    <property type="match status" value="1"/>
</dbReference>
<accession>A0A443ISP5</accession>
<comment type="similarity">
    <text evidence="2">Belongs to the thioredoxin family. DsbA subfamily.</text>
</comment>
<comment type="function">
    <text evidence="1">May be required for disulfide bond formation in some proteins.</text>
</comment>
<sequence length="171" mass="18477">MSLRPPVSASDHHLGPLDAPLQLVEYGDYECPYCGALFPEIATIRQAFGDNLCFVFRHFPLSEAHPHAERAAEMAEAAASEGKFWQMHEVLFQNQGALDDESLVAYGEQLGLSEAAIRSAFDGSREQHVRHDFTGGVRSGVNGTPSLFINGTRYDGAQDAQSIADALAAVG</sequence>
<gene>
    <name evidence="4" type="ORF">D2T33_13160</name>
</gene>
<reference evidence="4 5" key="2">
    <citation type="submission" date="2019-01" db="EMBL/GenBank/DDBJ databases">
        <authorList>
            <person name="Li Y."/>
        </authorList>
    </citation>
    <scope>NUCLEOTIDE SEQUENCE [LARGE SCALE GENOMIC DNA]</scope>
    <source>
        <strain evidence="4 5">2D-5</strain>
    </source>
</reference>
<dbReference type="SUPFAM" id="SSF52833">
    <property type="entry name" value="Thioredoxin-like"/>
    <property type="match status" value="1"/>
</dbReference>
<dbReference type="PANTHER" id="PTHR13887">
    <property type="entry name" value="GLUTATHIONE S-TRANSFERASE KAPPA"/>
    <property type="match status" value="1"/>
</dbReference>
<dbReference type="InterPro" id="IPR036249">
    <property type="entry name" value="Thioredoxin-like_sf"/>
</dbReference>
<dbReference type="Gene3D" id="3.40.30.10">
    <property type="entry name" value="Glutaredoxin"/>
    <property type="match status" value="1"/>
</dbReference>